<gene>
    <name evidence="2" type="ORF">NK118_00140</name>
</gene>
<dbReference type="Proteomes" id="UP001523565">
    <property type="component" value="Unassembled WGS sequence"/>
</dbReference>
<evidence type="ECO:0000313" key="3">
    <source>
        <dbReference type="Proteomes" id="UP001523565"/>
    </source>
</evidence>
<dbReference type="Pfam" id="PF16255">
    <property type="entry name" value="Lipase_GDSL_lke"/>
    <property type="match status" value="1"/>
</dbReference>
<protein>
    <submittedName>
        <fullName evidence="2">GDSL-type esterase/lipase family protein</fullName>
    </submittedName>
</protein>
<reference evidence="2 3" key="1">
    <citation type="journal article" date="2022" name="Genome Biol. Evol.">
        <title>Host diet, physiology and behaviors set the stage for Lachnospiraceae cladogenesis.</title>
        <authorList>
            <person name="Vera-Ponce De Leon A."/>
            <person name="Schneider M."/>
            <person name="Jahnes B.C."/>
            <person name="Sadowski V."/>
            <person name="Camuy-Velez L.A."/>
            <person name="Duan J."/>
            <person name="Sabree Z.L."/>
        </authorList>
    </citation>
    <scope>NUCLEOTIDE SEQUENCE [LARGE SCALE GENOMIC DNA]</scope>
    <source>
        <strain evidence="2 3">PAL227</strain>
    </source>
</reference>
<proteinExistence type="predicted"/>
<keyword evidence="3" id="KW-1185">Reference proteome</keyword>
<comment type="caution">
    <text evidence="2">The sequence shown here is derived from an EMBL/GenBank/DDBJ whole genome shotgun (WGS) entry which is preliminary data.</text>
</comment>
<dbReference type="InterPro" id="IPR036514">
    <property type="entry name" value="SGNH_hydro_sf"/>
</dbReference>
<dbReference type="RefSeq" id="WP_262067568.1">
    <property type="nucleotide sequence ID" value="NZ_JAMXOC010000001.1"/>
</dbReference>
<sequence>MKKIVTLLTTLFLLHICALPTKASNNIPEEILSLQGNIKYDTNTFSEPQSFSASESGPRVAILSDSISTYKGYSLWGTYFYDESLMSIYDTWWGRYINDIGGHLTASETLGSSSITWNGQNIATYYDKNSYMASDFRINRLAYGGTPDVILFFGGTNDFYWRPQIGTYNPNQIGLVDTFTNAYHTALFKMRTKYPSAKIICITPFRIRESPDSDLDYYCNAIHAAATIYNAQVIDLRKAGLEEIDCYDGIHPNKSGMNKIYGMISQNAPPIKCEYITSHISDGVLKATATVSGTYSNEAEYKWDIINTKNTSQKITIDWSPQQDITWHLVQSGQYQINVTIRDKDKTYSTASTVATGSAEFDVNGIYIPNINRLTISAGVNISPNYSNKEFEWQYYDCQEQKWYLIQNWSPYASWINWTPPKSGSYWLHCRVRSTITGHIISSTNGFYYTQPKEFHVNGIYIPTLNTYKIKAGVNVAPDYTSKEFRWQYYDVKQKNWFLLSDWQSKSNWITFELPKNGVYWLHCEVRSQKTGLIESCTTAFNYSKPTFTTNGIYIPQFFSNKLSAGINLSSYTDNDYRWLYYDLSTKKWHTIKDWDTSSNWTNWLIPHKGTFLLYCEARNPYGQCVDYAVGIHW</sequence>
<evidence type="ECO:0000313" key="2">
    <source>
        <dbReference type="EMBL" id="MCP1108659.1"/>
    </source>
</evidence>
<evidence type="ECO:0000256" key="1">
    <source>
        <dbReference type="SAM" id="SignalP"/>
    </source>
</evidence>
<feature type="chain" id="PRO_5047410880" evidence="1">
    <location>
        <begin position="24"/>
        <end position="634"/>
    </location>
</feature>
<dbReference type="CDD" id="cd00229">
    <property type="entry name" value="SGNH_hydrolase"/>
    <property type="match status" value="1"/>
</dbReference>
<name>A0ABT1ED91_9FIRM</name>
<keyword evidence="1" id="KW-0732">Signal</keyword>
<accession>A0ABT1ED91</accession>
<dbReference type="InterPro" id="IPR032588">
    <property type="entry name" value="Lipase_GDSL_lke"/>
</dbReference>
<feature type="signal peptide" evidence="1">
    <location>
        <begin position="1"/>
        <end position="23"/>
    </location>
</feature>
<dbReference type="EMBL" id="JAMZFV010000001">
    <property type="protein sequence ID" value="MCP1108659.1"/>
    <property type="molecule type" value="Genomic_DNA"/>
</dbReference>
<dbReference type="SUPFAM" id="SSF52266">
    <property type="entry name" value="SGNH hydrolase"/>
    <property type="match status" value="1"/>
</dbReference>
<organism evidence="2 3">
    <name type="scientific">Ohessyouella blattaphilus</name>
    <dbReference type="NCBI Taxonomy" id="2949333"/>
    <lineage>
        <taxon>Bacteria</taxon>
        <taxon>Bacillati</taxon>
        <taxon>Bacillota</taxon>
        <taxon>Clostridia</taxon>
        <taxon>Lachnospirales</taxon>
        <taxon>Lachnospiraceae</taxon>
        <taxon>Ohessyouella</taxon>
    </lineage>
</organism>
<dbReference type="Gene3D" id="3.40.50.1110">
    <property type="entry name" value="SGNH hydrolase"/>
    <property type="match status" value="1"/>
</dbReference>